<dbReference type="GO" id="GO:0005576">
    <property type="term" value="C:extracellular region"/>
    <property type="evidence" value="ECO:0007669"/>
    <property type="project" value="TreeGrafter"/>
</dbReference>
<evidence type="ECO:0000259" key="5">
    <source>
        <dbReference type="Pfam" id="PF00150"/>
    </source>
</evidence>
<dbReference type="Proteomes" id="UP000547976">
    <property type="component" value="Unassembled WGS sequence"/>
</dbReference>
<dbReference type="GO" id="GO:0008422">
    <property type="term" value="F:beta-glucosidase activity"/>
    <property type="evidence" value="ECO:0007669"/>
    <property type="project" value="TreeGrafter"/>
</dbReference>
<gene>
    <name evidence="6" type="ORF">FSUBG_11708</name>
</gene>
<dbReference type="GeneID" id="59311137"/>
<organism evidence="6 7">
    <name type="scientific">Gibberella subglutinans</name>
    <name type="common">Fusarium subglutinans</name>
    <dbReference type="NCBI Taxonomy" id="42677"/>
    <lineage>
        <taxon>Eukaryota</taxon>
        <taxon>Fungi</taxon>
        <taxon>Dikarya</taxon>
        <taxon>Ascomycota</taxon>
        <taxon>Pezizomycotina</taxon>
        <taxon>Sordariomycetes</taxon>
        <taxon>Hypocreomycetidae</taxon>
        <taxon>Hypocreales</taxon>
        <taxon>Nectriaceae</taxon>
        <taxon>Fusarium</taxon>
        <taxon>Fusarium fujikuroi species complex</taxon>
    </lineage>
</organism>
<dbReference type="FunFam" id="3.20.20.80:FF:000130">
    <property type="entry name" value="Endoglucanase C"/>
    <property type="match status" value="1"/>
</dbReference>
<keyword evidence="4" id="KW-0961">Cell wall biogenesis/degradation</keyword>
<protein>
    <submittedName>
        <fullName evidence="6">Endoglucanase C</fullName>
    </submittedName>
</protein>
<comment type="caution">
    <text evidence="6">The sequence shown here is derived from an EMBL/GenBank/DDBJ whole genome shotgun (WGS) entry which is preliminary data.</text>
</comment>
<comment type="similarity">
    <text evidence="1">Belongs to the glycosyl hydrolase 5 (cellulase A) family.</text>
</comment>
<feature type="domain" description="Glycoside hydrolase family 5" evidence="5">
    <location>
        <begin position="423"/>
        <end position="687"/>
    </location>
</feature>
<dbReference type="OrthoDB" id="1887033at2759"/>
<dbReference type="GO" id="GO:0009986">
    <property type="term" value="C:cell surface"/>
    <property type="evidence" value="ECO:0007669"/>
    <property type="project" value="TreeGrafter"/>
</dbReference>
<dbReference type="InterPro" id="IPR017853">
    <property type="entry name" value="GH"/>
</dbReference>
<dbReference type="InterPro" id="IPR001547">
    <property type="entry name" value="Glyco_hydro_5"/>
</dbReference>
<evidence type="ECO:0000313" key="6">
    <source>
        <dbReference type="EMBL" id="KAF5587807.1"/>
    </source>
</evidence>
<dbReference type="SUPFAM" id="SSF51445">
    <property type="entry name" value="(Trans)glycosidases"/>
    <property type="match status" value="1"/>
</dbReference>
<dbReference type="Pfam" id="PF00150">
    <property type="entry name" value="Cellulase"/>
    <property type="match status" value="1"/>
</dbReference>
<dbReference type="AlphaFoldDB" id="A0A8H5LAS1"/>
<dbReference type="EMBL" id="JAAOAV010000229">
    <property type="protein sequence ID" value="KAF5587807.1"/>
    <property type="molecule type" value="Genomic_DNA"/>
</dbReference>
<accession>A0A8H5LAS1</accession>
<dbReference type="GO" id="GO:0009251">
    <property type="term" value="P:glucan catabolic process"/>
    <property type="evidence" value="ECO:0007669"/>
    <property type="project" value="TreeGrafter"/>
</dbReference>
<dbReference type="GO" id="GO:0071555">
    <property type="term" value="P:cell wall organization"/>
    <property type="evidence" value="ECO:0007669"/>
    <property type="project" value="UniProtKB-KW"/>
</dbReference>
<keyword evidence="2" id="KW-0378">Hydrolase</keyword>
<sequence length="793" mass="90851">MESLLLWSVLSRDMSSHTTLHPDPPQPSPSYSPGCTSLADIADLDTQGVKALLDNFFDHVHCKNPILEEAAARKVVLNVVIDGIDWSPGSCLTLIICALGKIATPLDASFHLRADSMPFLEAQALFQAAQKRIGTLMARSDIIGAQCFFLSGVFLMNLARPELSEAQQEAVYWSAWKSERELRGELSLPDFSMPYSSSVLYPPFFPTPPHPLESTRTTASSRQHTAWLFYLSEISLRRLSSRTCNDILELHRASASNVDFLKQLSLLIPAYETQANEWAESLPPELSIALAPIDDNVCCFVLCGHLVNFFERLYWPFVMAHLAALERGVTTPIPGRQFVEKGLEYYILNVEEGSRIVDPSGNTVILKGAAIGGMLNMENFITGYAGHEHQHRQQMVEVMGEEKADFFFDRLLYHFFTDSDAAYFALLGLNCIRIPFNYRHFIDDMDPDNLKKSGFDWLDRCVDICGRHNLYAVLDLHAVPGRQNQDWHSDSGLSRAAFWDFKDHQDRAIQLWKALATHYKGNTVIAGYNLLNEPADETKTSSGHHGAKLVKWYERAEKEVRAIDPDHMIFIDGNTYAMDFRAFPENPLPNAVYACHDYSFYGFPLGEQYEGTDEQNTKLRKSFERKVQFMREKNVPIWNGEFGPVYQNEHMEGDEAIKTNAKRFNLLQEQLAIYRETDVNWSIWLYKDVGYQGMVYADPESPYMRLIAPFIAKKQRLGLDFWGVVNKDGVKHLYEPFIQGLKEEVLEKYRDTKYPKIWTFERQFERVIRECLMSEYVGWELAELFRDKSKEEL</sequence>
<name>A0A8H5LAS1_GIBSU</name>
<dbReference type="PANTHER" id="PTHR31297">
    <property type="entry name" value="GLUCAN ENDO-1,6-BETA-GLUCOSIDASE B"/>
    <property type="match status" value="1"/>
</dbReference>
<evidence type="ECO:0000256" key="1">
    <source>
        <dbReference type="ARBA" id="ARBA00005641"/>
    </source>
</evidence>
<evidence type="ECO:0000313" key="7">
    <source>
        <dbReference type="Proteomes" id="UP000547976"/>
    </source>
</evidence>
<dbReference type="RefSeq" id="XP_036532836.1">
    <property type="nucleotide sequence ID" value="XM_036676419.1"/>
</dbReference>
<evidence type="ECO:0000256" key="4">
    <source>
        <dbReference type="ARBA" id="ARBA00023316"/>
    </source>
</evidence>
<dbReference type="CDD" id="cd12148">
    <property type="entry name" value="fungal_TF_MHR"/>
    <property type="match status" value="1"/>
</dbReference>
<keyword evidence="7" id="KW-1185">Reference proteome</keyword>
<keyword evidence="3" id="KW-0326">Glycosidase</keyword>
<dbReference type="InterPro" id="IPR050386">
    <property type="entry name" value="Glycosyl_hydrolase_5"/>
</dbReference>
<dbReference type="Gene3D" id="3.20.20.80">
    <property type="entry name" value="Glycosidases"/>
    <property type="match status" value="1"/>
</dbReference>
<dbReference type="PANTHER" id="PTHR31297:SF13">
    <property type="entry name" value="PUTATIVE-RELATED"/>
    <property type="match status" value="1"/>
</dbReference>
<proteinExistence type="inferred from homology"/>
<evidence type="ECO:0000256" key="2">
    <source>
        <dbReference type="ARBA" id="ARBA00022801"/>
    </source>
</evidence>
<evidence type="ECO:0000256" key="3">
    <source>
        <dbReference type="ARBA" id="ARBA00023295"/>
    </source>
</evidence>
<reference evidence="6 7" key="1">
    <citation type="submission" date="2020-05" db="EMBL/GenBank/DDBJ databases">
        <title>Identification and distribution of gene clusters putatively required for synthesis of sphingolipid metabolism inhibitors in phylogenetically diverse species of the filamentous fungus Fusarium.</title>
        <authorList>
            <person name="Kim H.-S."/>
            <person name="Busman M."/>
            <person name="Brown D.W."/>
            <person name="Divon H."/>
            <person name="Uhlig S."/>
            <person name="Proctor R.H."/>
        </authorList>
    </citation>
    <scope>NUCLEOTIDE SEQUENCE [LARGE SCALE GENOMIC DNA]</scope>
    <source>
        <strain evidence="6 7">NRRL 66333</strain>
    </source>
</reference>